<dbReference type="RefSeq" id="WP_214533827.1">
    <property type="nucleotide sequence ID" value="NZ_JAHFVK010000001.1"/>
</dbReference>
<dbReference type="EMBL" id="JAHFVK010000001">
    <property type="protein sequence ID" value="MBT2132752.1"/>
    <property type="molecule type" value="Genomic_DNA"/>
</dbReference>
<name>A0ABS5VZ01_9SPHN</name>
<protein>
    <recommendedName>
        <fullName evidence="4">Lipoprotein</fullName>
    </recommendedName>
</protein>
<sequence>MTGKTLLAVGSAFLLLTACQASDGTGQAGANVPDPDSTKPYDGISETEILRFSGTEPFWGGQVRGSALTYTTPENPDGTTITVERFAGRGGLSFSGVLDHADLEMTVTPMRCSDGMSDRVYPFAVMLKIGEETRNGCAWSDKHRFEGPERP</sequence>
<evidence type="ECO:0000313" key="2">
    <source>
        <dbReference type="EMBL" id="MBT2132752.1"/>
    </source>
</evidence>
<keyword evidence="3" id="KW-1185">Reference proteome</keyword>
<keyword evidence="1" id="KW-0732">Signal</keyword>
<organism evidence="2 3">
    <name type="scientific">Croceibacterium selenioxidans</name>
    <dbReference type="NCBI Taxonomy" id="2838833"/>
    <lineage>
        <taxon>Bacteria</taxon>
        <taxon>Pseudomonadati</taxon>
        <taxon>Pseudomonadota</taxon>
        <taxon>Alphaproteobacteria</taxon>
        <taxon>Sphingomonadales</taxon>
        <taxon>Erythrobacteraceae</taxon>
        <taxon>Croceibacterium</taxon>
    </lineage>
</organism>
<evidence type="ECO:0000313" key="3">
    <source>
        <dbReference type="Proteomes" id="UP000811255"/>
    </source>
</evidence>
<comment type="caution">
    <text evidence="2">The sequence shown here is derived from an EMBL/GenBank/DDBJ whole genome shotgun (WGS) entry which is preliminary data.</text>
</comment>
<gene>
    <name evidence="2" type="ORF">KK137_00265</name>
</gene>
<feature type="signal peptide" evidence="1">
    <location>
        <begin position="1"/>
        <end position="21"/>
    </location>
</feature>
<feature type="chain" id="PRO_5047330389" description="Lipoprotein" evidence="1">
    <location>
        <begin position="22"/>
        <end position="151"/>
    </location>
</feature>
<evidence type="ECO:0008006" key="4">
    <source>
        <dbReference type="Google" id="ProtNLM"/>
    </source>
</evidence>
<evidence type="ECO:0000256" key="1">
    <source>
        <dbReference type="SAM" id="SignalP"/>
    </source>
</evidence>
<accession>A0ABS5VZ01</accession>
<proteinExistence type="predicted"/>
<dbReference type="PROSITE" id="PS51257">
    <property type="entry name" value="PROKAR_LIPOPROTEIN"/>
    <property type="match status" value="1"/>
</dbReference>
<reference evidence="2 3" key="1">
    <citation type="submission" date="2021-05" db="EMBL/GenBank/DDBJ databases">
        <title>Croceibacterium sp. LX-88 genome sequence.</title>
        <authorList>
            <person name="Luo X."/>
        </authorList>
    </citation>
    <scope>NUCLEOTIDE SEQUENCE [LARGE SCALE GENOMIC DNA]</scope>
    <source>
        <strain evidence="2 3">LX-88</strain>
    </source>
</reference>
<dbReference type="Proteomes" id="UP000811255">
    <property type="component" value="Unassembled WGS sequence"/>
</dbReference>